<dbReference type="InterPro" id="IPR032466">
    <property type="entry name" value="Metal_Hydrolase"/>
</dbReference>
<dbReference type="PANTHER" id="PTHR46124">
    <property type="entry name" value="D-AMINOACYL-TRNA DEACYLASE"/>
    <property type="match status" value="1"/>
</dbReference>
<accession>E3CUU6</accession>
<feature type="binding site" evidence="3">
    <location>
        <position position="214"/>
    </location>
    <ligand>
        <name>a divalent metal cation</name>
        <dbReference type="ChEBI" id="CHEBI:60240"/>
        <label>1</label>
    </ligand>
</feature>
<keyword evidence="5" id="KW-1185">Reference proteome</keyword>
<dbReference type="Pfam" id="PF01026">
    <property type="entry name" value="TatD_DNase"/>
    <property type="match status" value="1"/>
</dbReference>
<evidence type="ECO:0000256" key="3">
    <source>
        <dbReference type="PIRSR" id="PIRSR005902-1"/>
    </source>
</evidence>
<name>E3CUU6_9BACT</name>
<dbReference type="CDD" id="cd01310">
    <property type="entry name" value="TatD_DNAse"/>
    <property type="match status" value="1"/>
</dbReference>
<proteinExistence type="predicted"/>
<dbReference type="SUPFAM" id="SSF51556">
    <property type="entry name" value="Metallo-dependent hydrolases"/>
    <property type="match status" value="1"/>
</dbReference>
<feature type="binding site" evidence="3">
    <location>
        <position position="131"/>
    </location>
    <ligand>
        <name>a divalent metal cation</name>
        <dbReference type="ChEBI" id="CHEBI:60240"/>
        <label>2</label>
    </ligand>
</feature>
<feature type="binding site" evidence="3">
    <location>
        <position position="164"/>
    </location>
    <ligand>
        <name>a divalent metal cation</name>
        <dbReference type="ChEBI" id="CHEBI:60240"/>
        <label>2</label>
    </ligand>
</feature>
<dbReference type="GO" id="GO:0004536">
    <property type="term" value="F:DNA nuclease activity"/>
    <property type="evidence" value="ECO:0007669"/>
    <property type="project" value="InterPro"/>
</dbReference>
<dbReference type="RefSeq" id="WP_006301292.1">
    <property type="nucleotide sequence ID" value="NZ_CM001022.1"/>
</dbReference>
<evidence type="ECO:0000313" key="5">
    <source>
        <dbReference type="Proteomes" id="UP000005096"/>
    </source>
</evidence>
<evidence type="ECO:0000256" key="2">
    <source>
        <dbReference type="ARBA" id="ARBA00022801"/>
    </source>
</evidence>
<dbReference type="eggNOG" id="COG0084">
    <property type="taxonomic scope" value="Bacteria"/>
</dbReference>
<feature type="binding site" evidence="3">
    <location>
        <position position="9"/>
    </location>
    <ligand>
        <name>a divalent metal cation</name>
        <dbReference type="ChEBI" id="CHEBI:60240"/>
        <label>1</label>
    </ligand>
</feature>
<dbReference type="PaxDb" id="584708-Apau_1653"/>
<dbReference type="Gene3D" id="3.20.20.140">
    <property type="entry name" value="Metal-dependent hydrolases"/>
    <property type="match status" value="1"/>
</dbReference>
<dbReference type="GO" id="GO:0046872">
    <property type="term" value="F:metal ion binding"/>
    <property type="evidence" value="ECO:0007669"/>
    <property type="project" value="UniProtKB-KW"/>
</dbReference>
<dbReference type="GO" id="GO:0016788">
    <property type="term" value="F:hydrolase activity, acting on ester bonds"/>
    <property type="evidence" value="ECO:0007669"/>
    <property type="project" value="InterPro"/>
</dbReference>
<sequence length="269" mass="29375">MRFVDTHCHWNEEPLKAPLEEQRAAAAEAGVVRAVVVGFDLPSSRRALELARQPGVPEILAAVGLHPHDARTADEGFYEDLRALLADPRAAALGEIGLDYWYDNSPREVQREVFARQVALGVGVGKPLVLHLRDGKDPEADGVYGQAFRILEEGKAREVGGVFHCFGGNASQARAALDLGFHLSFAGPLTYPKNHALRDIARDCPLDRILTETDAPYLAPQGHRGKPNEPAWVVEVARTLAEVRGLSLEALTEAVWENAERLFCPGGPR</sequence>
<keyword evidence="2 4" id="KW-0378">Hydrolase</keyword>
<reference evidence="4 5" key="1">
    <citation type="journal article" date="2010" name="Stand. Genomic Sci.">
        <title>Non-contiguous finished genome sequence of Aminomonas paucivorans type strain (GLU-3).</title>
        <authorList>
            <person name="Pitluck S."/>
            <person name="Yasawong M."/>
            <person name="Held B."/>
            <person name="Lapidus A."/>
            <person name="Nolan M."/>
            <person name="Copeland A."/>
            <person name="Lucas S."/>
            <person name="Del Rio T.G."/>
            <person name="Tice H."/>
            <person name="Cheng J.F."/>
            <person name="Chertkov O."/>
            <person name="Goodwin L."/>
            <person name="Tapia R."/>
            <person name="Han C."/>
            <person name="Liolios K."/>
            <person name="Ivanova N."/>
            <person name="Mavromatis K."/>
            <person name="Ovchinnikova G."/>
            <person name="Pati A."/>
            <person name="Chen A."/>
            <person name="Palaniappan K."/>
            <person name="Land M."/>
            <person name="Hauser L."/>
            <person name="Chang Y.J."/>
            <person name="Jeffries C.D."/>
            <person name="Pukall R."/>
            <person name="Spring S."/>
            <person name="Rohde M."/>
            <person name="Sikorski J."/>
            <person name="Goker M."/>
            <person name="Woyke T."/>
            <person name="Bristow J."/>
            <person name="Eisen J.A."/>
            <person name="Markowitz V."/>
            <person name="Hugenholtz P."/>
            <person name="Kyrpides N.C."/>
            <person name="Klenk H.P."/>
        </authorList>
    </citation>
    <scope>NUCLEOTIDE SEQUENCE [LARGE SCALE GENOMIC DNA]</scope>
    <source>
        <strain evidence="4 5">DSM 12260</strain>
    </source>
</reference>
<dbReference type="InterPro" id="IPR001130">
    <property type="entry name" value="TatD-like"/>
</dbReference>
<evidence type="ECO:0000313" key="4">
    <source>
        <dbReference type="EMBL" id="EFQ24072.1"/>
    </source>
</evidence>
<feature type="binding site" evidence="3">
    <location>
        <position position="95"/>
    </location>
    <ligand>
        <name>a divalent metal cation</name>
        <dbReference type="ChEBI" id="CHEBI:60240"/>
        <label>1</label>
    </ligand>
</feature>
<dbReference type="NCBIfam" id="TIGR00010">
    <property type="entry name" value="YchF/TatD family DNA exonuclease"/>
    <property type="match status" value="1"/>
</dbReference>
<dbReference type="PIRSF" id="PIRSF005902">
    <property type="entry name" value="DNase_TatD"/>
    <property type="match status" value="1"/>
</dbReference>
<organism evidence="4 5">
    <name type="scientific">Aminomonas paucivorans DSM 12260</name>
    <dbReference type="NCBI Taxonomy" id="584708"/>
    <lineage>
        <taxon>Bacteria</taxon>
        <taxon>Thermotogati</taxon>
        <taxon>Synergistota</taxon>
        <taxon>Synergistia</taxon>
        <taxon>Synergistales</taxon>
        <taxon>Synergistaceae</taxon>
        <taxon>Aminomonas</taxon>
    </lineage>
</organism>
<keyword evidence="1 3" id="KW-0479">Metal-binding</keyword>
<dbReference type="OrthoDB" id="9810005at2"/>
<dbReference type="EMBL" id="CM001022">
    <property type="protein sequence ID" value="EFQ24072.1"/>
    <property type="molecule type" value="Genomic_DNA"/>
</dbReference>
<protein>
    <submittedName>
        <fullName evidence="4">Hydrolase, TatD family</fullName>
    </submittedName>
</protein>
<dbReference type="STRING" id="584708.Apau_1653"/>
<feature type="binding site" evidence="3">
    <location>
        <position position="7"/>
    </location>
    <ligand>
        <name>a divalent metal cation</name>
        <dbReference type="ChEBI" id="CHEBI:60240"/>
        <label>1</label>
    </ligand>
</feature>
<gene>
    <name evidence="4" type="ORF">Apau_1653</name>
</gene>
<dbReference type="FunFam" id="3.20.20.140:FF:000005">
    <property type="entry name" value="TatD family hydrolase"/>
    <property type="match status" value="1"/>
</dbReference>
<dbReference type="Proteomes" id="UP000005096">
    <property type="component" value="Chromosome"/>
</dbReference>
<evidence type="ECO:0000256" key="1">
    <source>
        <dbReference type="ARBA" id="ARBA00022723"/>
    </source>
</evidence>
<dbReference type="PANTHER" id="PTHR46124:SF2">
    <property type="entry name" value="D-AMINOACYL-TRNA DEACYLASE"/>
    <property type="match status" value="1"/>
</dbReference>
<dbReference type="HOGENOM" id="CLU_031506_4_0_0"/>
<dbReference type="GO" id="GO:0005829">
    <property type="term" value="C:cytosol"/>
    <property type="evidence" value="ECO:0007669"/>
    <property type="project" value="TreeGrafter"/>
</dbReference>
<dbReference type="InterPro" id="IPR015991">
    <property type="entry name" value="TatD/YcfH-like"/>
</dbReference>
<dbReference type="AlphaFoldDB" id="E3CUU6"/>